<reference evidence="1 2" key="1">
    <citation type="journal article" date="2022" name="Genome Biol. Evol.">
        <title>The Spruce Budworm Genome: Reconstructing the Evolutionary History of Antifreeze Proteins.</title>
        <authorList>
            <person name="Beliveau C."/>
            <person name="Gagne P."/>
            <person name="Picq S."/>
            <person name="Vernygora O."/>
            <person name="Keeling C.I."/>
            <person name="Pinkney K."/>
            <person name="Doucet D."/>
            <person name="Wen F."/>
            <person name="Johnston J.S."/>
            <person name="Maaroufi H."/>
            <person name="Boyle B."/>
            <person name="Laroche J."/>
            <person name="Dewar K."/>
            <person name="Juretic N."/>
            <person name="Blackburn G."/>
            <person name="Nisole A."/>
            <person name="Brunet B."/>
            <person name="Brandao M."/>
            <person name="Lumley L."/>
            <person name="Duan J."/>
            <person name="Quan G."/>
            <person name="Lucarotti C.J."/>
            <person name="Roe A.D."/>
            <person name="Sperling F.A.H."/>
            <person name="Levesque R.C."/>
            <person name="Cusson M."/>
        </authorList>
    </citation>
    <scope>NUCLEOTIDE SEQUENCE [LARGE SCALE GENOMIC DNA]</scope>
    <source>
        <strain evidence="1">Glfc:IPQL:Cfum</strain>
    </source>
</reference>
<sequence length="306" mass="35295">MSKKSVKFNEFNPQVDSWDNYLDRLKYCFIANGIDTDKDKKANFFTVCGAQVFETCLALITPSKTSDVTFGDIETVLTKHYSPKPNEISMSYKFYKRDQRQGEKASEYITDLRKISSSCNFSDLERMLRDRLVCGMSDHRLQYELLKKDGLTYQNVVDAMLSSESANHILDFMKYSDHWRGTSATIVPKENTSIWGAIWRVHNKDMAALDKQEGVDTNWYFPKTVEISTTEGNKVECRTYQQTINPPVRGDNDDIPVDRRPSITYLDCIIKGAIECKLPQDYIENLKKIQHNGQEASPKMIEKLKE</sequence>
<protein>
    <submittedName>
        <fullName evidence="1">Uncharacterized protein</fullName>
    </submittedName>
</protein>
<comment type="caution">
    <text evidence="1">The sequence shown here is derived from an EMBL/GenBank/DDBJ whole genome shotgun (WGS) entry which is preliminary data.</text>
</comment>
<name>A0ACC0KQJ9_CHOFU</name>
<evidence type="ECO:0000313" key="1">
    <source>
        <dbReference type="EMBL" id="KAI8438719.1"/>
    </source>
</evidence>
<evidence type="ECO:0000313" key="2">
    <source>
        <dbReference type="Proteomes" id="UP001064048"/>
    </source>
</evidence>
<keyword evidence="2" id="KW-1185">Reference proteome</keyword>
<gene>
    <name evidence="1" type="ORF">MSG28_011132</name>
</gene>
<organism evidence="1 2">
    <name type="scientific">Choristoneura fumiferana</name>
    <name type="common">Spruce budworm moth</name>
    <name type="synonym">Archips fumiferana</name>
    <dbReference type="NCBI Taxonomy" id="7141"/>
    <lineage>
        <taxon>Eukaryota</taxon>
        <taxon>Metazoa</taxon>
        <taxon>Ecdysozoa</taxon>
        <taxon>Arthropoda</taxon>
        <taxon>Hexapoda</taxon>
        <taxon>Insecta</taxon>
        <taxon>Pterygota</taxon>
        <taxon>Neoptera</taxon>
        <taxon>Endopterygota</taxon>
        <taxon>Lepidoptera</taxon>
        <taxon>Glossata</taxon>
        <taxon>Ditrysia</taxon>
        <taxon>Tortricoidea</taxon>
        <taxon>Tortricidae</taxon>
        <taxon>Tortricinae</taxon>
        <taxon>Choristoneura</taxon>
    </lineage>
</organism>
<dbReference type="Proteomes" id="UP001064048">
    <property type="component" value="Chromosome 18"/>
</dbReference>
<accession>A0ACC0KQJ9</accession>
<dbReference type="EMBL" id="CM046118">
    <property type="protein sequence ID" value="KAI8438719.1"/>
    <property type="molecule type" value="Genomic_DNA"/>
</dbReference>
<proteinExistence type="predicted"/>